<organism evidence="1 2">
    <name type="scientific">Polaribacter porphyrae</name>
    <dbReference type="NCBI Taxonomy" id="1137780"/>
    <lineage>
        <taxon>Bacteria</taxon>
        <taxon>Pseudomonadati</taxon>
        <taxon>Bacteroidota</taxon>
        <taxon>Flavobacteriia</taxon>
        <taxon>Flavobacteriales</taxon>
        <taxon>Flavobacteriaceae</taxon>
    </lineage>
</organism>
<gene>
    <name evidence="1" type="ORF">BTO18_13880</name>
</gene>
<dbReference type="EMBL" id="MSCN01000001">
    <property type="protein sequence ID" value="PQJ80195.1"/>
    <property type="molecule type" value="Genomic_DNA"/>
</dbReference>
<name>A0A2S7WRI1_9FLAO</name>
<protein>
    <submittedName>
        <fullName evidence="1">Uncharacterized protein</fullName>
    </submittedName>
</protein>
<sequence length="96" mass="11380">MSVFADIQFNIQLQKVTFCNYQLTIDDKKMKLSFPQLLQLRNKINELTTAENLENIIQNENFVLLFIADRKDLVFLEVPKLLDLKEEISLCFYSYL</sequence>
<reference evidence="1 2" key="1">
    <citation type="submission" date="2016-12" db="EMBL/GenBank/DDBJ databases">
        <title>Trade-off between light-utilization and light-protection in marine flavobacteria.</title>
        <authorList>
            <person name="Kumagai Y."/>
            <person name="Yoshizawa S."/>
            <person name="Kogure K."/>
            <person name="Iwasaki W."/>
        </authorList>
    </citation>
    <scope>NUCLEOTIDE SEQUENCE [LARGE SCALE GENOMIC DNA]</scope>
    <source>
        <strain evidence="1 2">NBRC 108759</strain>
    </source>
</reference>
<evidence type="ECO:0000313" key="2">
    <source>
        <dbReference type="Proteomes" id="UP000238882"/>
    </source>
</evidence>
<dbReference type="OrthoDB" id="1189036at2"/>
<proteinExistence type="predicted"/>
<keyword evidence="2" id="KW-1185">Reference proteome</keyword>
<comment type="caution">
    <text evidence="1">The sequence shown here is derived from an EMBL/GenBank/DDBJ whole genome shotgun (WGS) entry which is preliminary data.</text>
</comment>
<dbReference type="AlphaFoldDB" id="A0A2S7WRI1"/>
<evidence type="ECO:0000313" key="1">
    <source>
        <dbReference type="EMBL" id="PQJ80195.1"/>
    </source>
</evidence>
<accession>A0A2S7WRI1</accession>
<dbReference type="Proteomes" id="UP000238882">
    <property type="component" value="Unassembled WGS sequence"/>
</dbReference>